<proteinExistence type="predicted"/>
<dbReference type="GeneID" id="16606169"/>
<accession>S4W1S1</accession>
<organism evidence="1 2">
    <name type="scientific">Pandoravirus salinus</name>
    <dbReference type="NCBI Taxonomy" id="1349410"/>
    <lineage>
        <taxon>Viruses</taxon>
        <taxon>Pandoravirus</taxon>
    </lineage>
</organism>
<dbReference type="PANTHER" id="PTHR46586">
    <property type="entry name" value="ANKYRIN REPEAT-CONTAINING PROTEIN"/>
    <property type="match status" value="1"/>
</dbReference>
<dbReference type="Proteomes" id="UP000204584">
    <property type="component" value="Segment"/>
</dbReference>
<dbReference type="InterPro" id="IPR036770">
    <property type="entry name" value="Ankyrin_rpt-contain_sf"/>
</dbReference>
<name>S4W1S1_9VIRU</name>
<evidence type="ECO:0000313" key="2">
    <source>
        <dbReference type="Proteomes" id="UP000204584"/>
    </source>
</evidence>
<dbReference type="EMBL" id="KC977571">
    <property type="protein sequence ID" value="AGO84382.1"/>
    <property type="molecule type" value="Genomic_DNA"/>
</dbReference>
<dbReference type="SUPFAM" id="SSF48403">
    <property type="entry name" value="Ankyrin repeat"/>
    <property type="match status" value="1"/>
</dbReference>
<evidence type="ECO:0008006" key="3">
    <source>
        <dbReference type="Google" id="ProtNLM"/>
    </source>
</evidence>
<dbReference type="KEGG" id="vg:16606169"/>
<gene>
    <name evidence="1" type="ORF">psal_cds_542</name>
</gene>
<keyword evidence="2" id="KW-1185">Reference proteome</keyword>
<dbReference type="Gene3D" id="1.25.40.20">
    <property type="entry name" value="Ankyrin repeat-containing domain"/>
    <property type="match status" value="1"/>
</dbReference>
<dbReference type="InterPro" id="IPR052050">
    <property type="entry name" value="SecEffector_AnkRepeat"/>
</dbReference>
<reference evidence="1 2" key="1">
    <citation type="journal article" date="2013" name="Science">
        <title>Pandoraviruses: amoeba viruses with genomes up to 2.5 Mb reaching that of parasitic eukaryotes.</title>
        <authorList>
            <person name="Philippe N."/>
            <person name="Legendre M."/>
            <person name="Doutre G."/>
            <person name="Coute Y."/>
            <person name="Poirot O."/>
            <person name="Lescot M."/>
            <person name="Arslan D."/>
            <person name="Seltzer V."/>
            <person name="Bertaux L."/>
            <person name="Bruley C."/>
            <person name="Garin J."/>
            <person name="Claverie J.M."/>
            <person name="Abergel C."/>
        </authorList>
    </citation>
    <scope>NUCLEOTIDE SEQUENCE [LARGE SCALE GENOMIC DNA]</scope>
</reference>
<protein>
    <recommendedName>
        <fullName evidence="3">Ankyrin repeat domain containing protein</fullName>
    </recommendedName>
</protein>
<sequence>MAASSTTHTGLVDMPCEIVEHIVGFIDRPDDLARWSSAVGVVATAQAQMELLVEAVPIDRLLSAGAPLHTVCRRPREPFCDRHLRCAMVGGRADVVMWLVDEGNSNVNVYEIGRRMLLCIAAACESGAHKMLQTLLAQRIDLTCDRSPWFYDHATRCALEAGDKDALALIHDAAIRHLGRCQCGRAAKHAIKTDDAALAAWLYQHRDDVGLTCDEAHNIVHHVRLDQLVYQGKLALARWLLTARPAVPDAERLRKGQIVAAARAGRLDIVAFAHVNGLYRCPLRALVVAARCGRTDILSWALGDAIDRVEPAPQAPITSWCGAHVAYSAAERRRFDVIAWMASRADTRAAIMPSVARCAFCRGAPVDLMIDFDRNGTAPFSQWDPLETAIKYRGTHELKVLLTARALYKKGVIMQAALARPRHDILAYLCKECGPDGLQGAVDVFCGLSSKCLANILWMRDYIGAVCVADALASCKVDRSCCCRSCRRPRSSFFLVVVAKK</sequence>
<evidence type="ECO:0000313" key="1">
    <source>
        <dbReference type="EMBL" id="AGO84382.1"/>
    </source>
</evidence>
<dbReference type="RefSeq" id="YP_008437453.1">
    <property type="nucleotide sequence ID" value="NC_022098.1"/>
</dbReference>
<dbReference type="PANTHER" id="PTHR46586:SF3">
    <property type="entry name" value="ANKYRIN REPEAT-CONTAINING PROTEIN"/>
    <property type="match status" value="1"/>
</dbReference>